<dbReference type="InterPro" id="IPR008930">
    <property type="entry name" value="Terpenoid_cyclase/PrenylTrfase"/>
</dbReference>
<evidence type="ECO:0000313" key="4">
    <source>
        <dbReference type="EMBL" id="RXH82783.1"/>
    </source>
</evidence>
<evidence type="ECO:0000256" key="1">
    <source>
        <dbReference type="ARBA" id="ARBA00001946"/>
    </source>
</evidence>
<evidence type="ECO:0000256" key="2">
    <source>
        <dbReference type="ARBA" id="ARBA00022723"/>
    </source>
</evidence>
<keyword evidence="2" id="KW-0479">Metal-binding</keyword>
<evidence type="ECO:0000256" key="3">
    <source>
        <dbReference type="ARBA" id="ARBA00022842"/>
    </source>
</evidence>
<dbReference type="SUPFAM" id="SSF48239">
    <property type="entry name" value="Terpenoid cyclases/Protein prenyltransferases"/>
    <property type="match status" value="1"/>
</dbReference>
<keyword evidence="5" id="KW-1185">Reference proteome</keyword>
<dbReference type="PANTHER" id="PTHR31739:SF4">
    <property type="entry name" value="ENT-COPALYL DIPHOSPHATE SYNTHASE, CHLOROPLASTIC"/>
    <property type="match status" value="1"/>
</dbReference>
<reference evidence="4 5" key="1">
    <citation type="submission" date="2018-10" db="EMBL/GenBank/DDBJ databases">
        <title>A high-quality apple genome assembly.</title>
        <authorList>
            <person name="Hu J."/>
        </authorList>
    </citation>
    <scope>NUCLEOTIDE SEQUENCE [LARGE SCALE GENOMIC DNA]</scope>
    <source>
        <strain evidence="5">cv. HFTH1</strain>
        <tissue evidence="4">Young leaf</tissue>
    </source>
</reference>
<comment type="caution">
    <text evidence="4">The sequence shown here is derived from an EMBL/GenBank/DDBJ whole genome shotgun (WGS) entry which is preliminary data.</text>
</comment>
<dbReference type="EMBL" id="RDQH01000337">
    <property type="protein sequence ID" value="RXH82783.1"/>
    <property type="molecule type" value="Genomic_DNA"/>
</dbReference>
<gene>
    <name evidence="4" type="ORF">DVH24_003281</name>
</gene>
<dbReference type="InterPro" id="IPR050148">
    <property type="entry name" value="Terpene_synthase-like"/>
</dbReference>
<protein>
    <recommendedName>
        <fullName evidence="6">Squalene cyclase C-terminal domain-containing protein</fullName>
    </recommendedName>
</protein>
<dbReference type="AlphaFoldDB" id="A0A498INI0"/>
<dbReference type="GO" id="GO:0009686">
    <property type="term" value="P:gibberellin biosynthetic process"/>
    <property type="evidence" value="ECO:0007669"/>
    <property type="project" value="TreeGrafter"/>
</dbReference>
<name>A0A498INI0_MALDO</name>
<dbReference type="PANTHER" id="PTHR31739">
    <property type="entry name" value="ENT-COPALYL DIPHOSPHATE SYNTHASE, CHLOROPLASTIC"/>
    <property type="match status" value="1"/>
</dbReference>
<dbReference type="STRING" id="3750.A0A498INI0"/>
<dbReference type="Gene3D" id="1.50.10.160">
    <property type="match status" value="1"/>
</dbReference>
<keyword evidence="3" id="KW-0460">Magnesium</keyword>
<evidence type="ECO:0008006" key="6">
    <source>
        <dbReference type="Google" id="ProtNLM"/>
    </source>
</evidence>
<proteinExistence type="predicted"/>
<comment type="cofactor">
    <cofactor evidence="1">
        <name>Mg(2+)</name>
        <dbReference type="ChEBI" id="CHEBI:18420"/>
    </cofactor>
</comment>
<dbReference type="GO" id="GO:0010333">
    <property type="term" value="F:terpene synthase activity"/>
    <property type="evidence" value="ECO:0007669"/>
    <property type="project" value="InterPro"/>
</dbReference>
<evidence type="ECO:0000313" key="5">
    <source>
        <dbReference type="Proteomes" id="UP000290289"/>
    </source>
</evidence>
<dbReference type="Proteomes" id="UP000290289">
    <property type="component" value="Chromosome 11"/>
</dbReference>
<accession>A0A498INI0</accession>
<organism evidence="4 5">
    <name type="scientific">Malus domestica</name>
    <name type="common">Apple</name>
    <name type="synonym">Pyrus malus</name>
    <dbReference type="NCBI Taxonomy" id="3750"/>
    <lineage>
        <taxon>Eukaryota</taxon>
        <taxon>Viridiplantae</taxon>
        <taxon>Streptophyta</taxon>
        <taxon>Embryophyta</taxon>
        <taxon>Tracheophyta</taxon>
        <taxon>Spermatophyta</taxon>
        <taxon>Magnoliopsida</taxon>
        <taxon>eudicotyledons</taxon>
        <taxon>Gunneridae</taxon>
        <taxon>Pentapetalae</taxon>
        <taxon>rosids</taxon>
        <taxon>fabids</taxon>
        <taxon>Rosales</taxon>
        <taxon>Rosaceae</taxon>
        <taxon>Amygdaloideae</taxon>
        <taxon>Maleae</taxon>
        <taxon>Malus</taxon>
    </lineage>
</organism>
<dbReference type="GO" id="GO:0009507">
    <property type="term" value="C:chloroplast"/>
    <property type="evidence" value="ECO:0007669"/>
    <property type="project" value="TreeGrafter"/>
</dbReference>
<dbReference type="GO" id="GO:0000287">
    <property type="term" value="F:magnesium ion binding"/>
    <property type="evidence" value="ECO:0007669"/>
    <property type="project" value="TreeGrafter"/>
</dbReference>
<sequence length="156" mass="17819">MLNPLDQRWFRWRTGRYQSRHTTPHGWLALVEDIEGEGSGLPQFPFSLDWIANNQLPDGSWGDSESFTSPDRIINTIACVVALKSWNVHPGKCENGMAYFKNISNLRNENAVHMPFGFEVAFPSILELARSLNLEVPDDCPVLNEIYAMRNIKLEK</sequence>